<evidence type="ECO:0000313" key="2">
    <source>
        <dbReference type="EMBL" id="MEI5612509.1"/>
    </source>
</evidence>
<protein>
    <submittedName>
        <fullName evidence="2">Helix-turn-helix transcriptional regulator</fullName>
    </submittedName>
</protein>
<evidence type="ECO:0000259" key="1">
    <source>
        <dbReference type="PROSITE" id="PS50943"/>
    </source>
</evidence>
<dbReference type="Pfam" id="PF01381">
    <property type="entry name" value="HTH_3"/>
    <property type="match status" value="1"/>
</dbReference>
<reference evidence="2 3" key="1">
    <citation type="submission" date="2024-03" db="EMBL/GenBank/DDBJ databases">
        <title>First Report of Pectobacterium brasiliscabiei causing potato scab in china.</title>
        <authorList>
            <person name="Handique U."/>
        </authorList>
    </citation>
    <scope>NUCLEOTIDE SEQUENCE [LARGE SCALE GENOMIC DNA]</scope>
    <source>
        <strain evidence="2 3">ZRIMU1503</strain>
    </source>
</reference>
<dbReference type="InterPro" id="IPR001387">
    <property type="entry name" value="Cro/C1-type_HTH"/>
</dbReference>
<organism evidence="2 3">
    <name type="scientific">Streptomyces brasiliscabiei</name>
    <dbReference type="NCBI Taxonomy" id="2736302"/>
    <lineage>
        <taxon>Bacteria</taxon>
        <taxon>Bacillati</taxon>
        <taxon>Actinomycetota</taxon>
        <taxon>Actinomycetes</taxon>
        <taxon>Kitasatosporales</taxon>
        <taxon>Streptomycetaceae</taxon>
        <taxon>Streptomyces</taxon>
    </lineage>
</organism>
<evidence type="ECO:0000313" key="3">
    <source>
        <dbReference type="Proteomes" id="UP001365781"/>
    </source>
</evidence>
<dbReference type="PROSITE" id="PS50943">
    <property type="entry name" value="HTH_CROC1"/>
    <property type="match status" value="1"/>
</dbReference>
<comment type="caution">
    <text evidence="2">The sequence shown here is derived from an EMBL/GenBank/DDBJ whole genome shotgun (WGS) entry which is preliminary data.</text>
</comment>
<dbReference type="RefSeq" id="WP_336558342.1">
    <property type="nucleotide sequence ID" value="NZ_JBBAYL010000008.1"/>
</dbReference>
<dbReference type="InterPro" id="IPR010982">
    <property type="entry name" value="Lambda_DNA-bd_dom_sf"/>
</dbReference>
<dbReference type="SUPFAM" id="SSF47413">
    <property type="entry name" value="lambda repressor-like DNA-binding domains"/>
    <property type="match status" value="1"/>
</dbReference>
<sequence>MRAIRKARNVSLRALEERTGLNRGYLSRLERGEIEEAAEHKVRQVATALDIPPDLLELKEKP</sequence>
<dbReference type="Proteomes" id="UP001365781">
    <property type="component" value="Unassembled WGS sequence"/>
</dbReference>
<dbReference type="EMBL" id="JBBAYM010000017">
    <property type="protein sequence ID" value="MEI5612509.1"/>
    <property type="molecule type" value="Genomic_DNA"/>
</dbReference>
<dbReference type="SMART" id="SM00530">
    <property type="entry name" value="HTH_XRE"/>
    <property type="match status" value="1"/>
</dbReference>
<name>A0ABU8GH38_9ACTN</name>
<proteinExistence type="predicted"/>
<gene>
    <name evidence="2" type="ORF">WB403_25455</name>
</gene>
<feature type="domain" description="HTH cro/C1-type" evidence="1">
    <location>
        <begin position="1"/>
        <end position="56"/>
    </location>
</feature>
<dbReference type="Gene3D" id="1.10.260.40">
    <property type="entry name" value="lambda repressor-like DNA-binding domains"/>
    <property type="match status" value="1"/>
</dbReference>
<keyword evidence="3" id="KW-1185">Reference proteome</keyword>
<accession>A0ABU8GH38</accession>
<dbReference type="CDD" id="cd00093">
    <property type="entry name" value="HTH_XRE"/>
    <property type="match status" value="1"/>
</dbReference>